<dbReference type="AlphaFoldDB" id="A0A645D7Z1"/>
<comment type="caution">
    <text evidence="2">The sequence shown here is derived from an EMBL/GenBank/DDBJ whole genome shotgun (WGS) entry which is preliminary data.</text>
</comment>
<sequence length="54" mass="6366">MLESLILGLDNEVSEQRIEIEKLIKKIDLILKFLSENLNVEETIIEKLKEDLNR</sequence>
<accession>A0A645D7Z1</accession>
<evidence type="ECO:0000313" key="2">
    <source>
        <dbReference type="EMBL" id="MPM85640.1"/>
    </source>
</evidence>
<reference evidence="2" key="1">
    <citation type="submission" date="2019-08" db="EMBL/GenBank/DDBJ databases">
        <authorList>
            <person name="Kucharzyk K."/>
            <person name="Murdoch R.W."/>
            <person name="Higgins S."/>
            <person name="Loffler F."/>
        </authorList>
    </citation>
    <scope>NUCLEOTIDE SEQUENCE</scope>
</reference>
<evidence type="ECO:0000256" key="1">
    <source>
        <dbReference type="SAM" id="Coils"/>
    </source>
</evidence>
<gene>
    <name evidence="2" type="ORF">SDC9_132721</name>
</gene>
<feature type="coiled-coil region" evidence="1">
    <location>
        <begin position="6"/>
        <end position="51"/>
    </location>
</feature>
<name>A0A645D7Z1_9ZZZZ</name>
<keyword evidence="1" id="KW-0175">Coiled coil</keyword>
<dbReference type="EMBL" id="VSSQ01033892">
    <property type="protein sequence ID" value="MPM85640.1"/>
    <property type="molecule type" value="Genomic_DNA"/>
</dbReference>
<organism evidence="2">
    <name type="scientific">bioreactor metagenome</name>
    <dbReference type="NCBI Taxonomy" id="1076179"/>
    <lineage>
        <taxon>unclassified sequences</taxon>
        <taxon>metagenomes</taxon>
        <taxon>ecological metagenomes</taxon>
    </lineage>
</organism>
<proteinExistence type="predicted"/>
<protein>
    <submittedName>
        <fullName evidence="2">Uncharacterized protein</fullName>
    </submittedName>
</protein>